<evidence type="ECO:0000313" key="2">
    <source>
        <dbReference type="Proteomes" id="UP000198508"/>
    </source>
</evidence>
<sequence>MAQGLNYFIFNKAQDYRRGYMERMEYGEDGLRPTEAGHERSLFLSRILDSREEQMNWHRLTLEYGGSGEVPARISIYASDEREVLWRGKRVALKELVEDQDAPVESRREMMASCLQKTVDQAADILLHEVVGRYLWILLEMYGQEENGCINRIRISFPRQSWMQQLPEIYRKADGKKMFLERYLALFQTMYEDLNDQIAESAMLFDMESTQKRYLEQLARWLDIRQCYVWPEEKLRLLLRRALSLYQRRGTRQGLLDFIALYTGEAPFCIEFFQLEDYARDRVYYDRLRELYGNRRGQVCILVREGAAPTAKQYKILMKLIDEMKPAQADVKLTVLKPYIFLNGHSYLGVNSVLGRYQAAALNGRSMVPFLSLGEGIL</sequence>
<accession>A0A1I0IZ48</accession>
<dbReference type="NCBIfam" id="TIGR02242">
    <property type="entry name" value="tail_TIGR02242"/>
    <property type="match status" value="1"/>
</dbReference>
<dbReference type="Proteomes" id="UP000198508">
    <property type="component" value="Unassembled WGS sequence"/>
</dbReference>
<dbReference type="InterPro" id="IPR011748">
    <property type="entry name" value="Unchr_phage_tail-like"/>
</dbReference>
<name>A0A1I0IZ48_9FIRM</name>
<gene>
    <name evidence="1" type="ORF">SAMN05216313_12475</name>
</gene>
<protein>
    <submittedName>
        <fullName evidence="1">Phage tail protein domain-containing protein</fullName>
    </submittedName>
</protein>
<dbReference type="EMBL" id="FOIM01000024">
    <property type="protein sequence ID" value="SEU01914.1"/>
    <property type="molecule type" value="Genomic_DNA"/>
</dbReference>
<dbReference type="STRING" id="460384.SAMN05216313_12475"/>
<reference evidence="2" key="1">
    <citation type="submission" date="2016-10" db="EMBL/GenBank/DDBJ databases">
        <authorList>
            <person name="Varghese N."/>
            <person name="Submissions S."/>
        </authorList>
    </citation>
    <scope>NUCLEOTIDE SEQUENCE [LARGE SCALE GENOMIC DNA]</scope>
    <source>
        <strain evidence="2">NLAE-zl-G277</strain>
    </source>
</reference>
<evidence type="ECO:0000313" key="1">
    <source>
        <dbReference type="EMBL" id="SEU01914.1"/>
    </source>
</evidence>
<dbReference type="RefSeq" id="WP_092367912.1">
    <property type="nucleotide sequence ID" value="NZ_FOIM01000024.1"/>
</dbReference>
<proteinExistence type="predicted"/>
<organism evidence="1 2">
    <name type="scientific">Enterocloster lavalensis</name>
    <dbReference type="NCBI Taxonomy" id="460384"/>
    <lineage>
        <taxon>Bacteria</taxon>
        <taxon>Bacillati</taxon>
        <taxon>Bacillota</taxon>
        <taxon>Clostridia</taxon>
        <taxon>Lachnospirales</taxon>
        <taxon>Lachnospiraceae</taxon>
        <taxon>Enterocloster</taxon>
    </lineage>
</organism>
<dbReference type="AlphaFoldDB" id="A0A1I0IZ48"/>
<keyword evidence="2" id="KW-1185">Reference proteome</keyword>